<dbReference type="EMBL" id="JAVRQI010000003">
    <property type="protein sequence ID" value="MDT1061157.1"/>
    <property type="molecule type" value="Genomic_DNA"/>
</dbReference>
<gene>
    <name evidence="1" type="ORF">RM190_04750</name>
</gene>
<proteinExistence type="predicted"/>
<comment type="caution">
    <text evidence="1">The sequence shown here is derived from an EMBL/GenBank/DDBJ whole genome shotgun (WGS) entry which is preliminary data.</text>
</comment>
<reference evidence="2" key="1">
    <citation type="submission" date="2023-07" db="EMBL/GenBank/DDBJ databases">
        <title>Characterization of two Paracoccaceae strains isolated from Phycosphere and proposal of Xinfangfangia lacusdiani sp. nov.</title>
        <authorList>
            <person name="Deng Y."/>
            <person name="Zhang Y.Q."/>
        </authorList>
    </citation>
    <scope>NUCLEOTIDE SEQUENCE [LARGE SCALE GENOMIC DNA]</scope>
    <source>
        <strain evidence="2">CPCC 101403</strain>
    </source>
</reference>
<organism evidence="1 2">
    <name type="scientific">Paracoccus broussonetiae</name>
    <dbReference type="NCBI Taxonomy" id="3075834"/>
    <lineage>
        <taxon>Bacteria</taxon>
        <taxon>Pseudomonadati</taxon>
        <taxon>Pseudomonadota</taxon>
        <taxon>Alphaproteobacteria</taxon>
        <taxon>Rhodobacterales</taxon>
        <taxon>Paracoccaceae</taxon>
        <taxon>Paracoccus</taxon>
    </lineage>
</organism>
<protein>
    <submittedName>
        <fullName evidence="1">Uncharacterized protein</fullName>
    </submittedName>
</protein>
<keyword evidence="2" id="KW-1185">Reference proteome</keyword>
<dbReference type="Proteomes" id="UP001251085">
    <property type="component" value="Unassembled WGS sequence"/>
</dbReference>
<dbReference type="RefSeq" id="WP_311758261.1">
    <property type="nucleotide sequence ID" value="NZ_JAVRQI010000003.1"/>
</dbReference>
<name>A0ABU3EAB4_9RHOB</name>
<sequence length="85" mass="10187">MGTIEKRLKPMYFAPTKRQHYASMSAAARAEANTLMFEKYPSYGNEPFWAENERLCRVRDRLMQRIIRRSRLAIARKEDTDHDHR</sequence>
<accession>A0ABU3EAB4</accession>
<evidence type="ECO:0000313" key="2">
    <source>
        <dbReference type="Proteomes" id="UP001251085"/>
    </source>
</evidence>
<evidence type="ECO:0000313" key="1">
    <source>
        <dbReference type="EMBL" id="MDT1061157.1"/>
    </source>
</evidence>